<evidence type="ECO:0000313" key="3">
    <source>
        <dbReference type="Proteomes" id="UP000663841"/>
    </source>
</evidence>
<dbReference type="Proteomes" id="UP000663841">
    <property type="component" value="Unassembled WGS sequence"/>
</dbReference>
<dbReference type="Pfam" id="PF03663">
    <property type="entry name" value="Glyco_hydro_76"/>
    <property type="match status" value="1"/>
</dbReference>
<comment type="caution">
    <text evidence="2">The sequence shown here is derived from an EMBL/GenBank/DDBJ whole genome shotgun (WGS) entry which is preliminary data.</text>
</comment>
<dbReference type="OrthoDB" id="3255092at2759"/>
<proteinExistence type="predicted"/>
<dbReference type="InterPro" id="IPR053169">
    <property type="entry name" value="MUG_Protein"/>
</dbReference>
<name>A0A8H3CAD9_9AGAM</name>
<keyword evidence="1" id="KW-0732">Signal</keyword>
<sequence length="471" mass="51295">MARTTAALLLALPLAASAADLGVPLSWRKFGTSLGLADRQYIAAAAGVNIKQYVNYDNYELNGLGYWASANTWSAMALLDKITRTEANREIISDALNRNIYLHPHYYKNEYNNDAMWWGTANIYAYRAYHDDVLLGYAVDNWNEVSKYVVTAAHASAGKHPLKTVALKGTCGGTTMAGGVFWVRTSTTQCTWWGTANIYAYRAYHDDVLLGYAVDNWNEVSKYVVTAAHASAGKHPLKTVALKGTCGGTTMAGGVFWRTTANDMSMNAITTGLYMTLSAYLAEATGDSKYTNAAILSANWIKNHRYQTSTKIVLDSINAGDCSTSADSFTFTYNSGKFVEGLAVLKDVTKDAQWTNLMTETVAAAVKSTHWQGSDGIITEGQDGDLNTNNDGRGFKAIFIRGLHEVFQRSIANTNFRILIHSYVDVQYNALLDLASNGTSYGVVWHGPYNGPTVWGQNAALDVLIAAIGAN</sequence>
<dbReference type="InterPro" id="IPR005198">
    <property type="entry name" value="Glyco_hydro_76"/>
</dbReference>
<dbReference type="PANTHER" id="PTHR47791">
    <property type="entry name" value="MEIOTICALLY UP-REGULATED GENE 191 PROTEIN"/>
    <property type="match status" value="1"/>
</dbReference>
<feature type="signal peptide" evidence="1">
    <location>
        <begin position="1"/>
        <end position="18"/>
    </location>
</feature>
<feature type="chain" id="PRO_5034339012" evidence="1">
    <location>
        <begin position="19"/>
        <end position="471"/>
    </location>
</feature>
<dbReference type="EMBL" id="CAJMWW010000642">
    <property type="protein sequence ID" value="CAE6478048.1"/>
    <property type="molecule type" value="Genomic_DNA"/>
</dbReference>
<evidence type="ECO:0000256" key="1">
    <source>
        <dbReference type="SAM" id="SignalP"/>
    </source>
</evidence>
<dbReference type="GO" id="GO:0005975">
    <property type="term" value="P:carbohydrate metabolic process"/>
    <property type="evidence" value="ECO:0007669"/>
    <property type="project" value="InterPro"/>
</dbReference>
<dbReference type="InterPro" id="IPR008928">
    <property type="entry name" value="6-hairpin_glycosidase_sf"/>
</dbReference>
<protein>
    <submittedName>
        <fullName evidence="2">Uncharacterized protein</fullName>
    </submittedName>
</protein>
<gene>
    <name evidence="2" type="ORF">RDB_LOCUS197384</name>
</gene>
<accession>A0A8H3CAD9</accession>
<dbReference type="AlphaFoldDB" id="A0A8H3CAD9"/>
<evidence type="ECO:0000313" key="2">
    <source>
        <dbReference type="EMBL" id="CAE6478048.1"/>
    </source>
</evidence>
<dbReference type="SUPFAM" id="SSF48208">
    <property type="entry name" value="Six-hairpin glycosidases"/>
    <property type="match status" value="1"/>
</dbReference>
<organism evidence="2 3">
    <name type="scientific">Rhizoctonia solani</name>
    <dbReference type="NCBI Taxonomy" id="456999"/>
    <lineage>
        <taxon>Eukaryota</taxon>
        <taxon>Fungi</taxon>
        <taxon>Dikarya</taxon>
        <taxon>Basidiomycota</taxon>
        <taxon>Agaricomycotina</taxon>
        <taxon>Agaricomycetes</taxon>
        <taxon>Cantharellales</taxon>
        <taxon>Ceratobasidiaceae</taxon>
        <taxon>Rhizoctonia</taxon>
    </lineage>
</organism>
<reference evidence="2" key="1">
    <citation type="submission" date="2021-01" db="EMBL/GenBank/DDBJ databases">
        <authorList>
            <person name="Kaushik A."/>
        </authorList>
    </citation>
    <scope>NUCLEOTIDE SEQUENCE</scope>
    <source>
        <strain evidence="2">AG3-T5</strain>
    </source>
</reference>
<dbReference type="PANTHER" id="PTHR47791:SF3">
    <property type="entry name" value="MEIOTICALLY UP-REGULATED GENE 191 PROTEIN"/>
    <property type="match status" value="1"/>
</dbReference>
<dbReference type="Gene3D" id="1.50.10.20">
    <property type="match status" value="2"/>
</dbReference>